<dbReference type="Pfam" id="PF00620">
    <property type="entry name" value="RhoGAP"/>
    <property type="match status" value="1"/>
</dbReference>
<dbReference type="InterPro" id="IPR039102">
    <property type="entry name" value="FAM13"/>
</dbReference>
<dbReference type="SUPFAM" id="SSF48350">
    <property type="entry name" value="GTPase activation domain, GAP"/>
    <property type="match status" value="1"/>
</dbReference>
<dbReference type="InterPro" id="IPR008936">
    <property type="entry name" value="Rho_GTPase_activation_prot"/>
</dbReference>
<dbReference type="Proteomes" id="UP000265200">
    <property type="component" value="Chromosome 15"/>
</dbReference>
<protein>
    <recommendedName>
        <fullName evidence="1">Rho-GAP domain-containing protein</fullName>
    </recommendedName>
</protein>
<name>A0A3P9I2Z5_ORYLA</name>
<dbReference type="Gene3D" id="1.10.555.10">
    <property type="entry name" value="Rho GTPase activation protein"/>
    <property type="match status" value="1"/>
</dbReference>
<reference evidence="2" key="3">
    <citation type="submission" date="2025-08" db="UniProtKB">
        <authorList>
            <consortium name="Ensembl"/>
        </authorList>
    </citation>
    <scope>IDENTIFICATION</scope>
    <source>
        <strain evidence="2">HSOK</strain>
    </source>
</reference>
<reference evidence="2 3" key="2">
    <citation type="submission" date="2017-04" db="EMBL/GenBank/DDBJ databases">
        <title>CpG methylation of centromeres and impact of large insertions on vertebrate speciation.</title>
        <authorList>
            <person name="Ichikawa K."/>
            <person name="Yoshimura J."/>
            <person name="Morishita S."/>
        </authorList>
    </citation>
    <scope>NUCLEOTIDE SEQUENCE</scope>
    <source>
        <strain evidence="2 3">HSOK</strain>
    </source>
</reference>
<dbReference type="InterPro" id="IPR000198">
    <property type="entry name" value="RhoGAP_dom"/>
</dbReference>
<dbReference type="AlphaFoldDB" id="A0A3P9I2Z5"/>
<evidence type="ECO:0000259" key="1">
    <source>
        <dbReference type="PROSITE" id="PS50238"/>
    </source>
</evidence>
<dbReference type="Ensembl" id="ENSORLT00015021995.1">
    <property type="protein sequence ID" value="ENSORLP00015014390.1"/>
    <property type="gene ID" value="ENSORLG00015015326.1"/>
</dbReference>
<reference evidence="2" key="4">
    <citation type="submission" date="2025-09" db="UniProtKB">
        <authorList>
            <consortium name="Ensembl"/>
        </authorList>
    </citation>
    <scope>IDENTIFICATION</scope>
    <source>
        <strain evidence="2">HSOK</strain>
    </source>
</reference>
<feature type="domain" description="Rho-GAP" evidence="1">
    <location>
        <begin position="43"/>
        <end position="181"/>
    </location>
</feature>
<dbReference type="GO" id="GO:0007165">
    <property type="term" value="P:signal transduction"/>
    <property type="evidence" value="ECO:0007669"/>
    <property type="project" value="InterPro"/>
</dbReference>
<reference key="1">
    <citation type="journal article" date="2007" name="Nature">
        <title>The medaka draft genome and insights into vertebrate genome evolution.</title>
        <authorList>
            <person name="Kasahara M."/>
            <person name="Naruse K."/>
            <person name="Sasaki S."/>
            <person name="Nakatani Y."/>
            <person name="Qu W."/>
            <person name="Ahsan B."/>
            <person name="Yamada T."/>
            <person name="Nagayasu Y."/>
            <person name="Doi K."/>
            <person name="Kasai Y."/>
            <person name="Jindo T."/>
            <person name="Kobayashi D."/>
            <person name="Shimada A."/>
            <person name="Toyoda A."/>
            <person name="Kuroki Y."/>
            <person name="Fujiyama A."/>
            <person name="Sasaki T."/>
            <person name="Shimizu A."/>
            <person name="Asakawa S."/>
            <person name="Shimizu N."/>
            <person name="Hashimoto S."/>
            <person name="Yang J."/>
            <person name="Lee Y."/>
            <person name="Matsushima K."/>
            <person name="Sugano S."/>
            <person name="Sakaizumi M."/>
            <person name="Narita T."/>
            <person name="Ohishi K."/>
            <person name="Haga S."/>
            <person name="Ohta F."/>
            <person name="Nomoto H."/>
            <person name="Nogata K."/>
            <person name="Morishita T."/>
            <person name="Endo T."/>
            <person name="Shin-I T."/>
            <person name="Takeda H."/>
            <person name="Morishita S."/>
            <person name="Kohara Y."/>
        </authorList>
    </citation>
    <scope>NUCLEOTIDE SEQUENCE [LARGE SCALE GENOMIC DNA]</scope>
    <source>
        <strain>Hd-rR</strain>
    </source>
</reference>
<dbReference type="PROSITE" id="PS50238">
    <property type="entry name" value="RHOGAP"/>
    <property type="match status" value="1"/>
</dbReference>
<dbReference type="PANTHER" id="PTHR15904:SF19">
    <property type="entry name" value="PROTEIN FAM13C"/>
    <property type="match status" value="1"/>
</dbReference>
<proteinExistence type="predicted"/>
<accession>A0A3P9I2Z5</accession>
<dbReference type="SMART" id="SM00324">
    <property type="entry name" value="RhoGAP"/>
    <property type="match status" value="1"/>
</dbReference>
<dbReference type="PANTHER" id="PTHR15904">
    <property type="entry name" value="FAM13"/>
    <property type="match status" value="1"/>
</dbReference>
<organism evidence="2 3">
    <name type="scientific">Oryzias latipes</name>
    <name type="common">Japanese rice fish</name>
    <name type="synonym">Japanese killifish</name>
    <dbReference type="NCBI Taxonomy" id="8090"/>
    <lineage>
        <taxon>Eukaryota</taxon>
        <taxon>Metazoa</taxon>
        <taxon>Chordata</taxon>
        <taxon>Craniata</taxon>
        <taxon>Vertebrata</taxon>
        <taxon>Euteleostomi</taxon>
        <taxon>Actinopterygii</taxon>
        <taxon>Neopterygii</taxon>
        <taxon>Teleostei</taxon>
        <taxon>Neoteleostei</taxon>
        <taxon>Acanthomorphata</taxon>
        <taxon>Ovalentaria</taxon>
        <taxon>Atherinomorphae</taxon>
        <taxon>Beloniformes</taxon>
        <taxon>Adrianichthyidae</taxon>
        <taxon>Oryziinae</taxon>
        <taxon>Oryzias</taxon>
    </lineage>
</organism>
<sequence>MGAGASISLCSDPSSVRIIRPGAKVSPFVVSVPEAPPSSVFGVTLETLRENEQMIRGIPLVLRDMVEYLDSNGLQQQGLFRLSGSVLRTRQLRLRWDQGERVDLDHEADVTTVASLLKLFLRELPVPIVPDPHRKELVVSLTGTLCQNAQLRSNPTSKRKALGNILCNFNSYFQDILTSQD</sequence>
<evidence type="ECO:0000313" key="3">
    <source>
        <dbReference type="Proteomes" id="UP000265200"/>
    </source>
</evidence>
<evidence type="ECO:0000313" key="2">
    <source>
        <dbReference type="Ensembl" id="ENSORLP00015014390.1"/>
    </source>
</evidence>